<evidence type="ECO:0000313" key="6">
    <source>
        <dbReference type="Proteomes" id="UP000377803"/>
    </source>
</evidence>
<proteinExistence type="predicted"/>
<sequence>MQGTVKFFHDGDGYGFIETEEIDDDVFFHMSELPEGVEEVEEGADVEFEQEEGDRGPKATNLELA</sequence>
<dbReference type="RefSeq" id="WP_153550279.1">
    <property type="nucleotide sequence ID" value="NZ_CP040089.1"/>
</dbReference>
<dbReference type="GO" id="GO:0005737">
    <property type="term" value="C:cytoplasm"/>
    <property type="evidence" value="ECO:0007669"/>
    <property type="project" value="UniProtKB-SubCell"/>
</dbReference>
<evidence type="ECO:0000256" key="1">
    <source>
        <dbReference type="ARBA" id="ARBA00004496"/>
    </source>
</evidence>
<accession>A0A5Q0UI34</accession>
<dbReference type="InterPro" id="IPR012340">
    <property type="entry name" value="NA-bd_OB-fold"/>
</dbReference>
<dbReference type="PANTHER" id="PTHR11544">
    <property type="entry name" value="COLD SHOCK DOMAIN CONTAINING PROTEINS"/>
    <property type="match status" value="1"/>
</dbReference>
<keyword evidence="2" id="KW-0963">Cytoplasm</keyword>
<dbReference type="InterPro" id="IPR012156">
    <property type="entry name" value="Cold_shock_CspA"/>
</dbReference>
<dbReference type="CDD" id="cd04458">
    <property type="entry name" value="CSP_CDS"/>
    <property type="match status" value="1"/>
</dbReference>
<dbReference type="SUPFAM" id="SSF50249">
    <property type="entry name" value="Nucleic acid-binding proteins"/>
    <property type="match status" value="1"/>
</dbReference>
<keyword evidence="6" id="KW-1185">Reference proteome</keyword>
<protein>
    <submittedName>
        <fullName evidence="5">Cold shock protein, CspA family</fullName>
    </submittedName>
</protein>
<feature type="compositionally biased region" description="Acidic residues" evidence="3">
    <location>
        <begin position="37"/>
        <end position="52"/>
    </location>
</feature>
<dbReference type="GeneID" id="42365034"/>
<feature type="region of interest" description="Disordered" evidence="3">
    <location>
        <begin position="37"/>
        <end position="65"/>
    </location>
</feature>
<feature type="domain" description="CSD" evidence="4">
    <location>
        <begin position="1"/>
        <end position="64"/>
    </location>
</feature>
<dbReference type="InterPro" id="IPR050181">
    <property type="entry name" value="Cold_shock_domain"/>
</dbReference>
<dbReference type="Gene3D" id="2.40.50.140">
    <property type="entry name" value="Nucleic acid-binding proteins"/>
    <property type="match status" value="1"/>
</dbReference>
<dbReference type="InterPro" id="IPR011129">
    <property type="entry name" value="CSD"/>
</dbReference>
<dbReference type="PRINTS" id="PR00050">
    <property type="entry name" value="COLDSHOCK"/>
</dbReference>
<dbReference type="KEGG" id="ncon:LC1Nh_0648"/>
<dbReference type="InterPro" id="IPR002059">
    <property type="entry name" value="CSP_DNA-bd"/>
</dbReference>
<evidence type="ECO:0000256" key="2">
    <source>
        <dbReference type="ARBA" id="ARBA00022490"/>
    </source>
</evidence>
<evidence type="ECO:0000313" key="5">
    <source>
        <dbReference type="EMBL" id="QGA80539.1"/>
    </source>
</evidence>
<gene>
    <name evidence="5" type="primary">cspA2</name>
    <name evidence="5" type="ORF">LC1Nh_0648</name>
</gene>
<evidence type="ECO:0000259" key="4">
    <source>
        <dbReference type="PROSITE" id="PS51857"/>
    </source>
</evidence>
<comment type="subcellular location">
    <subcellularLocation>
        <location evidence="1">Cytoplasm</location>
    </subcellularLocation>
</comment>
<dbReference type="PIRSF" id="PIRSF002599">
    <property type="entry name" value="Cold_shock_A"/>
    <property type="match status" value="1"/>
</dbReference>
<evidence type="ECO:0000256" key="3">
    <source>
        <dbReference type="SAM" id="MobiDB-lite"/>
    </source>
</evidence>
<dbReference type="PROSITE" id="PS51857">
    <property type="entry name" value="CSD_2"/>
    <property type="match status" value="1"/>
</dbReference>
<reference evidence="6" key="1">
    <citation type="submission" date="2019-05" db="EMBL/GenBank/DDBJ databases">
        <title>Candidatus Nanohalobium constans, a novel model system to study the DPANN nano-sized archaea: genomic and physiological characterization of a nanoarchaeon co-cultured with its chitinotrophic host.</title>
        <authorList>
            <person name="La Cono V."/>
            <person name="Arcadi E."/>
            <person name="Crisafi F."/>
            <person name="Denaro R."/>
            <person name="La Spada G."/>
            <person name="Messina E."/>
            <person name="Smedile F."/>
            <person name="Toshchakov S.V."/>
            <person name="Shevchenko M.A."/>
            <person name="Golyshin P.N."/>
            <person name="Golyshina O.V."/>
            <person name="Ferrer M."/>
            <person name="Rohde M."/>
            <person name="Mushegian A."/>
            <person name="Sorokin D.Y."/>
            <person name="Giuliano L."/>
            <person name="Yakimov M.M."/>
        </authorList>
    </citation>
    <scope>NUCLEOTIDE SEQUENCE [LARGE SCALE GENOMIC DNA]</scope>
    <source>
        <strain evidence="6">LC1Nh</strain>
    </source>
</reference>
<dbReference type="SMART" id="SM00357">
    <property type="entry name" value="CSP"/>
    <property type="match status" value="1"/>
</dbReference>
<dbReference type="PROSITE" id="PS00352">
    <property type="entry name" value="CSD_1"/>
    <property type="match status" value="1"/>
</dbReference>
<dbReference type="AlphaFoldDB" id="A0A5Q0UI34"/>
<name>A0A5Q0UI34_9ARCH</name>
<dbReference type="Pfam" id="PF00313">
    <property type="entry name" value="CSD"/>
    <property type="match status" value="1"/>
</dbReference>
<dbReference type="InterPro" id="IPR019844">
    <property type="entry name" value="CSD_CS"/>
</dbReference>
<dbReference type="Proteomes" id="UP000377803">
    <property type="component" value="Chromosome"/>
</dbReference>
<organism evidence="5 6">
    <name type="scientific">Candidatus Nanohalobium constans</name>
    <dbReference type="NCBI Taxonomy" id="2565781"/>
    <lineage>
        <taxon>Archaea</taxon>
        <taxon>Candidatus Nanohalarchaeota</taxon>
        <taxon>Candidatus Nanohalobia</taxon>
        <taxon>Candidatus Nanohalobiales</taxon>
        <taxon>Candidatus Nanohalobiaceae</taxon>
        <taxon>Candidatus Nanohalobium</taxon>
    </lineage>
</organism>
<dbReference type="OrthoDB" id="202422at2157"/>
<dbReference type="EMBL" id="CP040089">
    <property type="protein sequence ID" value="QGA80539.1"/>
    <property type="molecule type" value="Genomic_DNA"/>
</dbReference>
<dbReference type="GO" id="GO:0003676">
    <property type="term" value="F:nucleic acid binding"/>
    <property type="evidence" value="ECO:0007669"/>
    <property type="project" value="InterPro"/>
</dbReference>